<reference evidence="1" key="1">
    <citation type="journal article" date="2021" name="Environ. Microbiol.">
        <title>Gene family expansions and transcriptome signatures uncover fungal adaptations to wood decay.</title>
        <authorList>
            <person name="Hage H."/>
            <person name="Miyauchi S."/>
            <person name="Viragh M."/>
            <person name="Drula E."/>
            <person name="Min B."/>
            <person name="Chaduli D."/>
            <person name="Navarro D."/>
            <person name="Favel A."/>
            <person name="Norest M."/>
            <person name="Lesage-Meessen L."/>
            <person name="Balint B."/>
            <person name="Merenyi Z."/>
            <person name="de Eugenio L."/>
            <person name="Morin E."/>
            <person name="Martinez A.T."/>
            <person name="Baldrian P."/>
            <person name="Stursova M."/>
            <person name="Martinez M.J."/>
            <person name="Novotny C."/>
            <person name="Magnuson J.K."/>
            <person name="Spatafora J.W."/>
            <person name="Maurice S."/>
            <person name="Pangilinan J."/>
            <person name="Andreopoulos W."/>
            <person name="LaButti K."/>
            <person name="Hundley H."/>
            <person name="Na H."/>
            <person name="Kuo A."/>
            <person name="Barry K."/>
            <person name="Lipzen A."/>
            <person name="Henrissat B."/>
            <person name="Riley R."/>
            <person name="Ahrendt S."/>
            <person name="Nagy L.G."/>
            <person name="Grigoriev I.V."/>
            <person name="Martin F."/>
            <person name="Rosso M.N."/>
        </authorList>
    </citation>
    <scope>NUCLEOTIDE SEQUENCE</scope>
    <source>
        <strain evidence="1">CBS 384.51</strain>
    </source>
</reference>
<dbReference type="EMBL" id="MU274914">
    <property type="protein sequence ID" value="KAI0088317.1"/>
    <property type="molecule type" value="Genomic_DNA"/>
</dbReference>
<proteinExistence type="predicted"/>
<name>A0ACB8U1Y1_9APHY</name>
<gene>
    <name evidence="1" type="ORF">BDY19DRAFT_950300</name>
</gene>
<sequence length="151" mass="16231">MPEVVIASSATSASTISPPPAAFQPSIRILRRPSAMSNGQPVTPQTNAQQKSFVQREVDYQLARDRIFGESSGRAETVASTVVKHDPSGSPTPRDAPGCLPPRNATPPTAKIIRNPRGPDTSPNGSKMTPVKGFKNRRPKEFQSSKETRPS</sequence>
<organism evidence="1 2">
    <name type="scientific">Irpex rosettiformis</name>
    <dbReference type="NCBI Taxonomy" id="378272"/>
    <lineage>
        <taxon>Eukaryota</taxon>
        <taxon>Fungi</taxon>
        <taxon>Dikarya</taxon>
        <taxon>Basidiomycota</taxon>
        <taxon>Agaricomycotina</taxon>
        <taxon>Agaricomycetes</taxon>
        <taxon>Polyporales</taxon>
        <taxon>Irpicaceae</taxon>
        <taxon>Irpex</taxon>
    </lineage>
</organism>
<keyword evidence="2" id="KW-1185">Reference proteome</keyword>
<comment type="caution">
    <text evidence="1">The sequence shown here is derived from an EMBL/GenBank/DDBJ whole genome shotgun (WGS) entry which is preliminary data.</text>
</comment>
<evidence type="ECO:0000313" key="2">
    <source>
        <dbReference type="Proteomes" id="UP001055072"/>
    </source>
</evidence>
<dbReference type="Proteomes" id="UP001055072">
    <property type="component" value="Unassembled WGS sequence"/>
</dbReference>
<accession>A0ACB8U1Y1</accession>
<evidence type="ECO:0000313" key="1">
    <source>
        <dbReference type="EMBL" id="KAI0088317.1"/>
    </source>
</evidence>
<protein>
    <submittedName>
        <fullName evidence="1">Uncharacterized protein</fullName>
    </submittedName>
</protein>